<comment type="caution">
    <text evidence="3">The sequence shown here is derived from an EMBL/GenBank/DDBJ whole genome shotgun (WGS) entry which is preliminary data.</text>
</comment>
<accession>A0ABS2AFL4</accession>
<dbReference type="PANTHER" id="PTHR30204:SF93">
    <property type="entry name" value="HTH MERR-TYPE DOMAIN-CONTAINING PROTEIN"/>
    <property type="match status" value="1"/>
</dbReference>
<dbReference type="Gene3D" id="1.10.1660.10">
    <property type="match status" value="1"/>
</dbReference>
<evidence type="ECO:0000313" key="3">
    <source>
        <dbReference type="EMBL" id="MBM2618617.1"/>
    </source>
</evidence>
<keyword evidence="1 3" id="KW-0238">DNA-binding</keyword>
<dbReference type="GO" id="GO:0003677">
    <property type="term" value="F:DNA binding"/>
    <property type="evidence" value="ECO:0007669"/>
    <property type="project" value="UniProtKB-KW"/>
</dbReference>
<dbReference type="Proteomes" id="UP000632138">
    <property type="component" value="Unassembled WGS sequence"/>
</dbReference>
<sequence>MRIKLGWSTRELAELAGTSLKTVRHYHRIGLLEEPERAPNGYKNYRIPHLIRLLRIRRLVDLGVSLADIAVIEESDEGADQVFRALDAELKASIERQQRMREELAAILQHRKLADLPPGFGQAAAELSDTDRAFLLLSERIFEPQMMDTLREIHDTPPSAEAREFTALTDDATDEQRRSLAERYAPEIRRERDRYPDLTHLAREGAAGKGDQRMWSVVLQGIAEMHNAAQIDVLQRVNDIIDHEDGPAGAGDHRR</sequence>
<dbReference type="InterPro" id="IPR009061">
    <property type="entry name" value="DNA-bd_dom_put_sf"/>
</dbReference>
<dbReference type="PANTHER" id="PTHR30204">
    <property type="entry name" value="REDOX-CYCLING DRUG-SENSING TRANSCRIPTIONAL ACTIVATOR SOXR"/>
    <property type="match status" value="1"/>
</dbReference>
<gene>
    <name evidence="3" type="ORF">JIG36_23965</name>
</gene>
<organism evidence="3 4">
    <name type="scientific">Paractinoplanes ovalisporus</name>
    <dbReference type="NCBI Taxonomy" id="2810368"/>
    <lineage>
        <taxon>Bacteria</taxon>
        <taxon>Bacillati</taxon>
        <taxon>Actinomycetota</taxon>
        <taxon>Actinomycetes</taxon>
        <taxon>Micromonosporales</taxon>
        <taxon>Micromonosporaceae</taxon>
        <taxon>Paractinoplanes</taxon>
    </lineage>
</organism>
<dbReference type="InterPro" id="IPR047057">
    <property type="entry name" value="MerR_fam"/>
</dbReference>
<proteinExistence type="predicted"/>
<dbReference type="EMBL" id="JAENHP010000007">
    <property type="protein sequence ID" value="MBM2618617.1"/>
    <property type="molecule type" value="Genomic_DNA"/>
</dbReference>
<dbReference type="RefSeq" id="WP_203378602.1">
    <property type="nucleotide sequence ID" value="NZ_JAENHP010000007.1"/>
</dbReference>
<protein>
    <submittedName>
        <fullName evidence="3">MerR family DNA-binding transcriptional regulator</fullName>
    </submittedName>
</protein>
<keyword evidence="4" id="KW-1185">Reference proteome</keyword>
<evidence type="ECO:0000259" key="2">
    <source>
        <dbReference type="PROSITE" id="PS50937"/>
    </source>
</evidence>
<dbReference type="SMART" id="SM00422">
    <property type="entry name" value="HTH_MERR"/>
    <property type="match status" value="1"/>
</dbReference>
<evidence type="ECO:0000313" key="4">
    <source>
        <dbReference type="Proteomes" id="UP000632138"/>
    </source>
</evidence>
<reference evidence="3 4" key="1">
    <citation type="submission" date="2021-01" db="EMBL/GenBank/DDBJ databases">
        <title>Actinoplanes sp. nov. LDG1-06 isolated from lichen.</title>
        <authorList>
            <person name="Saeng-In P."/>
            <person name="Phongsopitanun W."/>
            <person name="Kanchanasin P."/>
            <person name="Yuki M."/>
            <person name="Kudo T."/>
            <person name="Ohkuma M."/>
            <person name="Tanasupawat S."/>
        </authorList>
    </citation>
    <scope>NUCLEOTIDE SEQUENCE [LARGE SCALE GENOMIC DNA]</scope>
    <source>
        <strain evidence="3 4">LDG1-06</strain>
    </source>
</reference>
<dbReference type="SUPFAM" id="SSF46955">
    <property type="entry name" value="Putative DNA-binding domain"/>
    <property type="match status" value="1"/>
</dbReference>
<name>A0ABS2AFL4_9ACTN</name>
<dbReference type="InterPro" id="IPR000551">
    <property type="entry name" value="MerR-type_HTH_dom"/>
</dbReference>
<dbReference type="PROSITE" id="PS50937">
    <property type="entry name" value="HTH_MERR_2"/>
    <property type="match status" value="1"/>
</dbReference>
<dbReference type="Pfam" id="PF13411">
    <property type="entry name" value="MerR_1"/>
    <property type="match status" value="1"/>
</dbReference>
<feature type="domain" description="HTH merR-type" evidence="2">
    <location>
        <begin position="6"/>
        <end position="75"/>
    </location>
</feature>
<evidence type="ECO:0000256" key="1">
    <source>
        <dbReference type="ARBA" id="ARBA00023125"/>
    </source>
</evidence>